<evidence type="ECO:0000256" key="6">
    <source>
        <dbReference type="ARBA" id="ARBA00023065"/>
    </source>
</evidence>
<dbReference type="Gene3D" id="1.20.5.2210">
    <property type="match status" value="1"/>
</dbReference>
<dbReference type="InterPro" id="IPR008688">
    <property type="entry name" value="ATP_synth_Bsub_B/MI25"/>
</dbReference>
<reference evidence="13 14" key="1">
    <citation type="journal article" date="2015" name="Annu Rev Anim Biosci">
        <title>The Genome 10K Project: a way forward.</title>
        <authorList>
            <person name="Koepfli K.P."/>
            <person name="Paten B."/>
            <person name="O'Brien S.J."/>
            <person name="Koepfli K.P."/>
            <person name="Paten B."/>
            <person name="Antunes A."/>
            <person name="Belov K."/>
            <person name="Bustamante C."/>
            <person name="Castoe T.A."/>
            <person name="Clawson H."/>
            <person name="Crawford A.J."/>
            <person name="Diekhans M."/>
            <person name="Distel D."/>
            <person name="Durbin R."/>
            <person name="Earl D."/>
            <person name="Fujita M.K."/>
            <person name="Gamble T."/>
            <person name="Georges A."/>
            <person name="Gemmell N."/>
            <person name="Gilbert M.T."/>
            <person name="Graves J.M."/>
            <person name="Green R.E."/>
            <person name="Hickey G."/>
            <person name="Jarvis E.D."/>
            <person name="Johnson W."/>
            <person name="Komissarov A."/>
            <person name="Korf I."/>
            <person name="Kuhn R."/>
            <person name="Larkin D.M."/>
            <person name="Lewin H."/>
            <person name="Lopez J.V."/>
            <person name="Ma J."/>
            <person name="Marques-Bonet T."/>
            <person name="Miller W."/>
            <person name="Murphy R."/>
            <person name="Pevzner P."/>
            <person name="Shapiro B."/>
            <person name="Steiner C."/>
            <person name="Tamazian G."/>
            <person name="Venkatesh B."/>
            <person name="Wang J."/>
            <person name="Wayne R."/>
            <person name="Wiley E."/>
            <person name="Yang H."/>
            <person name="Zhang G."/>
            <person name="Haussler D."/>
            <person name="Ryder O."/>
            <person name="O'Brien S.J."/>
        </authorList>
    </citation>
    <scope>NUCLEOTIDE SEQUENCE</scope>
</reference>
<evidence type="ECO:0000256" key="11">
    <source>
        <dbReference type="RuleBase" id="RU368017"/>
    </source>
</evidence>
<dbReference type="PANTHER" id="PTHR12733">
    <property type="entry name" value="MITOCHONDRIAL ATP SYNTHASE B CHAIN"/>
    <property type="match status" value="1"/>
</dbReference>
<organism evidence="13 14">
    <name type="scientific">Rhinolophus ferrumequinum</name>
    <name type="common">Greater horseshoe bat</name>
    <dbReference type="NCBI Taxonomy" id="59479"/>
    <lineage>
        <taxon>Eukaryota</taxon>
        <taxon>Metazoa</taxon>
        <taxon>Chordata</taxon>
        <taxon>Craniata</taxon>
        <taxon>Vertebrata</taxon>
        <taxon>Euteleostomi</taxon>
        <taxon>Mammalia</taxon>
        <taxon>Eutheria</taxon>
        <taxon>Laurasiatheria</taxon>
        <taxon>Chiroptera</taxon>
        <taxon>Yinpterochiroptera</taxon>
        <taxon>Rhinolophoidea</taxon>
        <taxon>Rhinolophidae</taxon>
        <taxon>Rhinolophinae</taxon>
        <taxon>Rhinolophus</taxon>
    </lineage>
</organism>
<evidence type="ECO:0000256" key="2">
    <source>
        <dbReference type="ARBA" id="ARBA00022448"/>
    </source>
</evidence>
<evidence type="ECO:0000256" key="3">
    <source>
        <dbReference type="ARBA" id="ARBA00022547"/>
    </source>
</evidence>
<dbReference type="GeneTree" id="ENSGT00390000001958"/>
<dbReference type="AlphaFoldDB" id="A0A671EJX9"/>
<keyword evidence="4 11" id="KW-0375">Hydrogen ion transport</keyword>
<dbReference type="InParanoid" id="A0A671EJX9"/>
<keyword evidence="3 11" id="KW-0138">CF(0)</keyword>
<dbReference type="GO" id="GO:0046933">
    <property type="term" value="F:proton-transporting ATP synthase activity, rotational mechanism"/>
    <property type="evidence" value="ECO:0007669"/>
    <property type="project" value="TreeGrafter"/>
</dbReference>
<evidence type="ECO:0000256" key="12">
    <source>
        <dbReference type="SAM" id="Phobius"/>
    </source>
</evidence>
<evidence type="ECO:0000313" key="13">
    <source>
        <dbReference type="Ensembl" id="ENSRFEP00010013581.1"/>
    </source>
</evidence>
<comment type="subunit">
    <text evidence="10">Component of the ATP synthase complex composed at least of ATP5F1A/subunit alpha, ATP5F1B/subunit beta, ATP5MC1/subunit c (homooctomer), MT-ATP6/subunit a, MT-ATP8/subunit 8, ATP5ME/subunit e, ATP5MF/subunit f, ATP5MG/subunit g, ATP5MK/subunit k, ATP5MJ/subunit j, ATP5F1C/subunit gamma, ATP5F1D/subunit delta, ATP5F1E/subunit epsilon, ATP5PF/subunit F6, ATP5PB/subunit b, ATP5PD/subunit d, ATP5PO/subunit OSCP. ATP synthase complex consists of a soluble F(1) head domain (subunits alpha(3) and beta(3)) - the catalytic core - and a membrane F(0) domain - the membrane proton channel (subunits c, a, 8, e, f, g, k and j). These two domains are linked by a central stalk (subunits gamma, delta, and epsilon) rotating inside the F1 region and a stationary peripheral stalk (subunits F6, b, d, and OSCP).</text>
</comment>
<evidence type="ECO:0000313" key="14">
    <source>
        <dbReference type="Proteomes" id="UP000472240"/>
    </source>
</evidence>
<evidence type="ECO:0000256" key="4">
    <source>
        <dbReference type="ARBA" id="ARBA00022781"/>
    </source>
</evidence>
<evidence type="ECO:0000256" key="10">
    <source>
        <dbReference type="ARBA" id="ARBA00064647"/>
    </source>
</evidence>
<dbReference type="Pfam" id="PF05405">
    <property type="entry name" value="Mt_ATP-synt_B"/>
    <property type="match status" value="1"/>
</dbReference>
<comment type="subcellular location">
    <subcellularLocation>
        <location evidence="11">Mitochondrion</location>
    </subcellularLocation>
    <subcellularLocation>
        <location evidence="11">Mitochondrion inner membrane</location>
    </subcellularLocation>
</comment>
<keyword evidence="12" id="KW-0812">Transmembrane</keyword>
<reference evidence="14" key="3">
    <citation type="submission" date="2018-12" db="EMBL/GenBank/DDBJ databases">
        <title>G10K-VGP greater horseshoe bat female genome, primary haplotype.</title>
        <authorList>
            <person name="Teeling E."/>
            <person name="Myers G."/>
            <person name="Vernes S."/>
            <person name="Pippel M."/>
            <person name="Winkler S."/>
            <person name="Fedrigo O."/>
            <person name="Rhie A."/>
            <person name="Koren S."/>
            <person name="Phillippy A."/>
            <person name="Lewin H."/>
            <person name="Damas J."/>
            <person name="Howe K."/>
            <person name="Mountcastle J."/>
            <person name="Jarvis E.D."/>
        </authorList>
    </citation>
    <scope>NUCLEOTIDE SEQUENCE [LARGE SCALE GENOMIC DNA]</scope>
</reference>
<evidence type="ECO:0000256" key="1">
    <source>
        <dbReference type="ARBA" id="ARBA00007479"/>
    </source>
</evidence>
<dbReference type="GO" id="GO:0045259">
    <property type="term" value="C:proton-transporting ATP synthase complex"/>
    <property type="evidence" value="ECO:0007669"/>
    <property type="project" value="UniProtKB-KW"/>
</dbReference>
<evidence type="ECO:0000256" key="7">
    <source>
        <dbReference type="ARBA" id="ARBA00023128"/>
    </source>
</evidence>
<sequence>MHLRLRRVVKEITCTIGAYVFGTGLILYFLSKEIHVMTPEPISVTSTVGLIAYIIENYGASIGEFADKLNEQIIANLEEVKQASIKYVQNATDLEKSQQALIQSSITFLMSREITLLWPVYKEVKDHLDYHISVQNMMRWKEQEHMINWGEKHVAQSIFVQQEKETIVKCIVDLMLLAKEAQAQPVL</sequence>
<proteinExistence type="inferred from homology"/>
<feature type="transmembrane region" description="Helical" evidence="12">
    <location>
        <begin position="12"/>
        <end position="30"/>
    </location>
</feature>
<keyword evidence="14" id="KW-1185">Reference proteome</keyword>
<keyword evidence="2 11" id="KW-0813">Transport</keyword>
<evidence type="ECO:0000256" key="5">
    <source>
        <dbReference type="ARBA" id="ARBA00022792"/>
    </source>
</evidence>
<evidence type="ECO:0000256" key="9">
    <source>
        <dbReference type="ARBA" id="ARBA00055529"/>
    </source>
</evidence>
<reference evidence="13 14" key="2">
    <citation type="journal article" date="2018" name="Annu Rev Anim Biosci">
        <title>Bat Biology, Genomes, and the Bat1K Project: To Generate Chromosome-Level Genomes for All Living Bat Species.</title>
        <authorList>
            <person name="Teeling E.C."/>
            <person name="Vernes S.C."/>
            <person name="Davalos L.M."/>
            <person name="Ray D.A."/>
            <person name="Gilbert M.T.P."/>
            <person name="Myers E."/>
        </authorList>
    </citation>
    <scope>NUCLEOTIDE SEQUENCE</scope>
</reference>
<keyword evidence="5 11" id="KW-0999">Mitochondrion inner membrane</keyword>
<reference evidence="13" key="4">
    <citation type="submission" date="2025-08" db="UniProtKB">
        <authorList>
            <consortium name="Ensembl"/>
        </authorList>
    </citation>
    <scope>IDENTIFICATION</scope>
</reference>
<reference evidence="13" key="5">
    <citation type="submission" date="2025-09" db="UniProtKB">
        <authorList>
            <consortium name="Ensembl"/>
        </authorList>
    </citation>
    <scope>IDENTIFICATION</scope>
</reference>
<keyword evidence="12" id="KW-1133">Transmembrane helix</keyword>
<dbReference type="GO" id="GO:0005743">
    <property type="term" value="C:mitochondrial inner membrane"/>
    <property type="evidence" value="ECO:0007669"/>
    <property type="project" value="UniProtKB-SubCell"/>
</dbReference>
<dbReference type="SUPFAM" id="SSF161060">
    <property type="entry name" value="ATP synthase B chain-like"/>
    <property type="match status" value="1"/>
</dbReference>
<dbReference type="PANTHER" id="PTHR12733:SF3">
    <property type="entry name" value="ATP SYNTHASE F(0) COMPLEX SUBUNIT B1, MITOCHONDRIAL"/>
    <property type="match status" value="1"/>
</dbReference>
<dbReference type="Proteomes" id="UP000472240">
    <property type="component" value="Chromosome 13"/>
</dbReference>
<accession>A0A671EJX9</accession>
<dbReference type="InterPro" id="IPR013837">
    <property type="entry name" value="ATP_synth_F0_suB"/>
</dbReference>
<keyword evidence="7 11" id="KW-0496">Mitochondrion</keyword>
<comment type="subunit">
    <text evidence="11">F-type ATPases have 2 components, CF(1) - the catalytic core - and CF(0) - the membrane proton channel. CF(1) and CF(0) have multiple subunits.</text>
</comment>
<comment type="function">
    <text evidence="9 11">Subunit b, of the mitochondrial membrane ATP synthase complex (F(1)F(0) ATP synthase or Complex V) that produces ATP from ADP in the presence of a proton gradient across the membrane which is generated by electron transport complexes of the respiratory chain. ATP synthase complex consist of a soluble F(1) head domain - the catalytic core - and a membrane F(1) domain - the membrane proton channel. These two domains are linked by a central stalk rotating inside the F(1) region and a stationary peripheral stalk. During catalysis, ATP synthesis in the catalytic domain of F(1) is coupled via a rotary mechanism of the central stalk subunits to proton translocation. In vivo, can only synthesize ATP although its ATP hydrolase activity can be activated artificially in vitro. Part of the complex F(0) domain. Part of the complex F(0) domain and the peripheric stalk, which acts as a stator to hold the catalytic alpha(3)beta(3) subcomplex and subunit a/ATP6 static relative to the rotary elements.</text>
</comment>
<evidence type="ECO:0000256" key="8">
    <source>
        <dbReference type="ARBA" id="ARBA00023136"/>
    </source>
</evidence>
<protein>
    <recommendedName>
        <fullName evidence="11">ATP synthase subunit b</fullName>
    </recommendedName>
</protein>
<dbReference type="Ensembl" id="ENSRFET00010014863.1">
    <property type="protein sequence ID" value="ENSRFEP00010013581.1"/>
    <property type="gene ID" value="ENSRFEG00010009225.1"/>
</dbReference>
<comment type="similarity">
    <text evidence="1 11">Belongs to the eukaryotic ATPase B chain family.</text>
</comment>
<keyword evidence="6 11" id="KW-0406">Ion transport</keyword>
<name>A0A671EJX9_RHIFE</name>
<keyword evidence="8 11" id="KW-0472">Membrane</keyword>